<gene>
    <name evidence="4" type="ORF">US96_C0017G0013</name>
</gene>
<feature type="region of interest" description="Disordered" evidence="1">
    <location>
        <begin position="152"/>
        <end position="204"/>
    </location>
</feature>
<evidence type="ECO:0000256" key="2">
    <source>
        <dbReference type="SAM" id="Phobius"/>
    </source>
</evidence>
<keyword evidence="2" id="KW-0472">Membrane</keyword>
<evidence type="ECO:0000313" key="4">
    <source>
        <dbReference type="EMBL" id="KKQ75107.1"/>
    </source>
</evidence>
<dbReference type="EMBL" id="LBUZ01000017">
    <property type="protein sequence ID" value="KKQ75107.1"/>
    <property type="molecule type" value="Genomic_DNA"/>
</dbReference>
<feature type="transmembrane region" description="Helical" evidence="2">
    <location>
        <begin position="245"/>
        <end position="266"/>
    </location>
</feature>
<sequence>MKKQVFALALCSFLFASYTTPSFAVSLSVDSFPSSIDQSEEAEVGVTLLCSGCKDSYLRGVFYPTGTSYFGYTQDNAGAWSNAPASGCTTFFKVEQADFTEGSWSGTLKIKPDKDSSYYKGPSEYFFKVGRYTSSCGSAAWSEDVIIAISGPTPTSAPTNTPKPTKTPTPVKSTTSSKTSSPTKAIISVNNSSNNVSPKVSPKPSVSAKIAQNKTGSEFARLNTSSQKETSTDKVAVLGTEKSSVSYFTILGGIVFIVIAAVMLLVKYSKKLSFYEKIQNLRK</sequence>
<evidence type="ECO:0000256" key="3">
    <source>
        <dbReference type="SAM" id="SignalP"/>
    </source>
</evidence>
<reference evidence="4 5" key="1">
    <citation type="journal article" date="2015" name="Nature">
        <title>rRNA introns, odd ribosomes, and small enigmatic genomes across a large radiation of phyla.</title>
        <authorList>
            <person name="Brown C.T."/>
            <person name="Hug L.A."/>
            <person name="Thomas B.C."/>
            <person name="Sharon I."/>
            <person name="Castelle C.J."/>
            <person name="Singh A."/>
            <person name="Wilkins M.J."/>
            <person name="Williams K.H."/>
            <person name="Banfield J.F."/>
        </authorList>
    </citation>
    <scope>NUCLEOTIDE SEQUENCE [LARGE SCALE GENOMIC DNA]</scope>
</reference>
<keyword evidence="2" id="KW-1133">Transmembrane helix</keyword>
<keyword evidence="3" id="KW-0732">Signal</keyword>
<organism evidence="4 5">
    <name type="scientific">Candidatus Woesebacteria bacterium GW2011_GWB1_38_5b</name>
    <dbReference type="NCBI Taxonomy" id="1618569"/>
    <lineage>
        <taxon>Bacteria</taxon>
        <taxon>Candidatus Woeseibacteriota</taxon>
    </lineage>
</organism>
<dbReference type="Proteomes" id="UP000034181">
    <property type="component" value="Unassembled WGS sequence"/>
</dbReference>
<comment type="caution">
    <text evidence="4">The sequence shown here is derived from an EMBL/GenBank/DDBJ whole genome shotgun (WGS) entry which is preliminary data.</text>
</comment>
<evidence type="ECO:0000313" key="5">
    <source>
        <dbReference type="Proteomes" id="UP000034181"/>
    </source>
</evidence>
<name>A0A0G0K8H9_9BACT</name>
<proteinExistence type="predicted"/>
<protein>
    <submittedName>
        <fullName evidence="4">Laminin G, domain-containing 2</fullName>
    </submittedName>
</protein>
<evidence type="ECO:0000256" key="1">
    <source>
        <dbReference type="SAM" id="MobiDB-lite"/>
    </source>
</evidence>
<accession>A0A0G0K8H9</accession>
<feature type="chain" id="PRO_5002533033" evidence="3">
    <location>
        <begin position="25"/>
        <end position="283"/>
    </location>
</feature>
<dbReference type="AlphaFoldDB" id="A0A0G0K8H9"/>
<keyword evidence="2" id="KW-0812">Transmembrane</keyword>
<feature type="signal peptide" evidence="3">
    <location>
        <begin position="1"/>
        <end position="24"/>
    </location>
</feature>